<evidence type="ECO:0000313" key="4">
    <source>
        <dbReference type="Proteomes" id="UP000026962"/>
    </source>
</evidence>
<feature type="region of interest" description="Disordered" evidence="1">
    <location>
        <begin position="126"/>
        <end position="170"/>
    </location>
</feature>
<feature type="transmembrane region" description="Helical" evidence="2">
    <location>
        <begin position="20"/>
        <end position="39"/>
    </location>
</feature>
<organism evidence="3">
    <name type="scientific">Oryza punctata</name>
    <name type="common">Red rice</name>
    <dbReference type="NCBI Taxonomy" id="4537"/>
    <lineage>
        <taxon>Eukaryota</taxon>
        <taxon>Viridiplantae</taxon>
        <taxon>Streptophyta</taxon>
        <taxon>Embryophyta</taxon>
        <taxon>Tracheophyta</taxon>
        <taxon>Spermatophyta</taxon>
        <taxon>Magnoliopsida</taxon>
        <taxon>Liliopsida</taxon>
        <taxon>Poales</taxon>
        <taxon>Poaceae</taxon>
        <taxon>BOP clade</taxon>
        <taxon>Oryzoideae</taxon>
        <taxon>Oryzeae</taxon>
        <taxon>Oryzinae</taxon>
        <taxon>Oryza</taxon>
    </lineage>
</organism>
<keyword evidence="2" id="KW-1133">Transmembrane helix</keyword>
<proteinExistence type="predicted"/>
<reference evidence="3" key="1">
    <citation type="submission" date="2015-04" db="UniProtKB">
        <authorList>
            <consortium name="EnsemblPlants"/>
        </authorList>
    </citation>
    <scope>IDENTIFICATION</scope>
</reference>
<dbReference type="EnsemblPlants" id="OPUNC05G16500.1">
    <property type="protein sequence ID" value="OPUNC05G16500.1"/>
    <property type="gene ID" value="OPUNC05G16500"/>
</dbReference>
<reference evidence="3" key="2">
    <citation type="submission" date="2018-05" db="EMBL/GenBank/DDBJ databases">
        <title>OpunRS2 (Oryza punctata Reference Sequence Version 2).</title>
        <authorList>
            <person name="Zhang J."/>
            <person name="Kudrna D."/>
            <person name="Lee S."/>
            <person name="Talag J."/>
            <person name="Welchert J."/>
            <person name="Wing R.A."/>
        </authorList>
    </citation>
    <scope>NUCLEOTIDE SEQUENCE [LARGE SCALE GENOMIC DNA]</scope>
</reference>
<dbReference type="PROSITE" id="PS00262">
    <property type="entry name" value="INSULIN"/>
    <property type="match status" value="1"/>
</dbReference>
<keyword evidence="2" id="KW-0472">Membrane</keyword>
<evidence type="ECO:0000313" key="3">
    <source>
        <dbReference type="EnsemblPlants" id="OPUNC05G16500.1"/>
    </source>
</evidence>
<sequence>MELCTPTLFFIDENLTPLPIATSVLLIGTISIFLFRSICRRAHNTKELIIDLLTPPNPILFHLRFPIGKLSKNLFSRAEGYVCQGGEAQQPEPRGPGGVEAGERIANRGRKMSSLVQALLAGIATGSSCSSSTSSPPPSKPRSTDRSSSSALAQEHAYSEPIVERREKRGRRHDNSLLSHCCYHPCSHFLLPDGCLVWSRMGKRCRRAGVA</sequence>
<dbReference type="InterPro" id="IPR022353">
    <property type="entry name" value="Insulin_CS"/>
</dbReference>
<keyword evidence="2" id="KW-0812">Transmembrane</keyword>
<dbReference type="Gramene" id="OPUNC05G16500.1">
    <property type="protein sequence ID" value="OPUNC05G16500.1"/>
    <property type="gene ID" value="OPUNC05G16500"/>
</dbReference>
<evidence type="ECO:0000256" key="1">
    <source>
        <dbReference type="SAM" id="MobiDB-lite"/>
    </source>
</evidence>
<evidence type="ECO:0000256" key="2">
    <source>
        <dbReference type="SAM" id="Phobius"/>
    </source>
</evidence>
<protein>
    <submittedName>
        <fullName evidence="3">Uncharacterized protein</fullName>
    </submittedName>
</protein>
<keyword evidence="4" id="KW-1185">Reference proteome</keyword>
<accession>A0A0E0L399</accession>
<dbReference type="Proteomes" id="UP000026962">
    <property type="component" value="Chromosome 5"/>
</dbReference>
<dbReference type="HOGENOM" id="CLU_1306608_0_0_1"/>
<dbReference type="AlphaFoldDB" id="A0A0E0L399"/>
<name>A0A0E0L399_ORYPU</name>